<dbReference type="SUPFAM" id="SSF56601">
    <property type="entry name" value="beta-lactamase/transpeptidase-like"/>
    <property type="match status" value="1"/>
</dbReference>
<evidence type="ECO:0000313" key="1">
    <source>
        <dbReference type="EMBL" id="OJD19418.1"/>
    </source>
</evidence>
<protein>
    <recommendedName>
        <fullName evidence="3">Beta-lactamase-related domain-containing protein</fullName>
    </recommendedName>
</protein>
<name>A0A1J9PU48_9EURO</name>
<dbReference type="PANTHER" id="PTHR43283">
    <property type="entry name" value="BETA-LACTAMASE-RELATED"/>
    <property type="match status" value="1"/>
</dbReference>
<accession>A0A1J9PU48</accession>
<sequence>MTPSPTLHRYSDILTTLLNDGASPKTGKQILTKSTVDLMFENHIPHMPNFGRQGLGLVFHDHEQFDGKEREGMRAGIANLFWWCDREHGIAGVICTQILRFADPKLVPLWFDVEKQVYDGLK</sequence>
<gene>
    <name evidence="1" type="ORF">AJ78_00592</name>
</gene>
<dbReference type="Gene3D" id="3.40.710.10">
    <property type="entry name" value="DD-peptidase/beta-lactamase superfamily"/>
    <property type="match status" value="1"/>
</dbReference>
<dbReference type="EMBL" id="LGRN01000010">
    <property type="protein sequence ID" value="OJD19418.1"/>
    <property type="molecule type" value="Genomic_DNA"/>
</dbReference>
<evidence type="ECO:0000313" key="2">
    <source>
        <dbReference type="Proteomes" id="UP000182235"/>
    </source>
</evidence>
<dbReference type="InterPro" id="IPR012338">
    <property type="entry name" value="Beta-lactam/transpept-like"/>
</dbReference>
<proteinExistence type="predicted"/>
<dbReference type="AlphaFoldDB" id="A0A1J9PU48"/>
<keyword evidence="2" id="KW-1185">Reference proteome</keyword>
<dbReference type="InterPro" id="IPR050789">
    <property type="entry name" value="Diverse_Enzym_Activities"/>
</dbReference>
<reference evidence="1 2" key="1">
    <citation type="submission" date="2015-07" db="EMBL/GenBank/DDBJ databases">
        <title>Emmonsia species relationships and genome sequence.</title>
        <authorList>
            <consortium name="The Broad Institute Genomics Platform"/>
            <person name="Cuomo C.A."/>
            <person name="Munoz J.F."/>
            <person name="Imamovic A."/>
            <person name="Priest M.E."/>
            <person name="Young S."/>
            <person name="Clay O.K."/>
            <person name="McEwen J.G."/>
        </authorList>
    </citation>
    <scope>NUCLEOTIDE SEQUENCE [LARGE SCALE GENOMIC DNA]</scope>
    <source>
        <strain evidence="1 2">UAMH 9510</strain>
    </source>
</reference>
<evidence type="ECO:0008006" key="3">
    <source>
        <dbReference type="Google" id="ProtNLM"/>
    </source>
</evidence>
<organism evidence="1 2">
    <name type="scientific">Emergomyces pasteurianus Ep9510</name>
    <dbReference type="NCBI Taxonomy" id="1447872"/>
    <lineage>
        <taxon>Eukaryota</taxon>
        <taxon>Fungi</taxon>
        <taxon>Dikarya</taxon>
        <taxon>Ascomycota</taxon>
        <taxon>Pezizomycotina</taxon>
        <taxon>Eurotiomycetes</taxon>
        <taxon>Eurotiomycetidae</taxon>
        <taxon>Onygenales</taxon>
        <taxon>Ajellomycetaceae</taxon>
        <taxon>Emergomyces</taxon>
    </lineage>
</organism>
<dbReference type="STRING" id="1447872.A0A1J9PU48"/>
<dbReference type="PANTHER" id="PTHR43283:SF3">
    <property type="entry name" value="BETA-LACTAMASE FAMILY PROTEIN (AFU_ORTHOLOGUE AFUA_5G07500)"/>
    <property type="match status" value="1"/>
</dbReference>
<comment type="caution">
    <text evidence="1">The sequence shown here is derived from an EMBL/GenBank/DDBJ whole genome shotgun (WGS) entry which is preliminary data.</text>
</comment>
<dbReference type="Proteomes" id="UP000182235">
    <property type="component" value="Unassembled WGS sequence"/>
</dbReference>
<dbReference type="VEuPathDB" id="FungiDB:AJ78_00592"/>
<dbReference type="OrthoDB" id="4205096at2759"/>